<dbReference type="RefSeq" id="WP_144993004.1">
    <property type="nucleotide sequence ID" value="NZ_VNJK01000003.1"/>
</dbReference>
<dbReference type="InterPro" id="IPR010895">
    <property type="entry name" value="CHRD"/>
</dbReference>
<dbReference type="SMART" id="SM00754">
    <property type="entry name" value="CHRD"/>
    <property type="match status" value="1"/>
</dbReference>
<proteinExistence type="predicted"/>
<dbReference type="Pfam" id="PF07452">
    <property type="entry name" value="CHRD"/>
    <property type="match status" value="1"/>
</dbReference>
<dbReference type="AlphaFoldDB" id="A0A559IKP5"/>
<sequence>MGNLKHAKPFKAVLRGRNEVPPVKTKAAGIAVLKVINNGTQIRFKLAVRNISKVLQAHIHLGRKGATGPIVAFLFGTTKFPISVKKGFVTGVLTSNDLVGPLAGRTIADLVAEIRSGNAYVDVSTLKHPNGEIRGQLRR</sequence>
<protein>
    <submittedName>
        <fullName evidence="2">CHRD domain-containing protein</fullName>
    </submittedName>
</protein>
<evidence type="ECO:0000313" key="2">
    <source>
        <dbReference type="EMBL" id="TVX88120.1"/>
    </source>
</evidence>
<dbReference type="EMBL" id="VNJK01000003">
    <property type="protein sequence ID" value="TVX88120.1"/>
    <property type="molecule type" value="Genomic_DNA"/>
</dbReference>
<reference evidence="2 3" key="1">
    <citation type="submission" date="2019-07" db="EMBL/GenBank/DDBJ databases">
        <authorList>
            <person name="Kim J."/>
        </authorList>
    </citation>
    <scope>NUCLEOTIDE SEQUENCE [LARGE SCALE GENOMIC DNA]</scope>
    <source>
        <strain evidence="2 3">N4</strain>
    </source>
</reference>
<dbReference type="OrthoDB" id="571052at2"/>
<comment type="caution">
    <text evidence="2">The sequence shown here is derived from an EMBL/GenBank/DDBJ whole genome shotgun (WGS) entry which is preliminary data.</text>
</comment>
<dbReference type="PROSITE" id="PS50933">
    <property type="entry name" value="CHRD"/>
    <property type="match status" value="1"/>
</dbReference>
<gene>
    <name evidence="2" type="ORF">FPZ44_19630</name>
</gene>
<dbReference type="Proteomes" id="UP000318102">
    <property type="component" value="Unassembled WGS sequence"/>
</dbReference>
<accession>A0A559IKP5</accession>
<organism evidence="2 3">
    <name type="scientific">Paenibacillus agilis</name>
    <dbReference type="NCBI Taxonomy" id="3020863"/>
    <lineage>
        <taxon>Bacteria</taxon>
        <taxon>Bacillati</taxon>
        <taxon>Bacillota</taxon>
        <taxon>Bacilli</taxon>
        <taxon>Bacillales</taxon>
        <taxon>Paenibacillaceae</taxon>
        <taxon>Paenibacillus</taxon>
    </lineage>
</organism>
<keyword evidence="3" id="KW-1185">Reference proteome</keyword>
<evidence type="ECO:0000313" key="3">
    <source>
        <dbReference type="Proteomes" id="UP000318102"/>
    </source>
</evidence>
<evidence type="ECO:0000259" key="1">
    <source>
        <dbReference type="PROSITE" id="PS50933"/>
    </source>
</evidence>
<feature type="domain" description="CHRD" evidence="1">
    <location>
        <begin position="6"/>
        <end position="139"/>
    </location>
</feature>
<name>A0A559IKP5_9BACL</name>